<evidence type="ECO:0000259" key="8">
    <source>
        <dbReference type="Pfam" id="PF12704"/>
    </source>
</evidence>
<dbReference type="EMBL" id="QXED01000022">
    <property type="protein sequence ID" value="RIV17238.1"/>
    <property type="molecule type" value="Genomic_DNA"/>
</dbReference>
<dbReference type="PROSITE" id="PS51257">
    <property type="entry name" value="PROKAR_LIPOPROTEIN"/>
    <property type="match status" value="1"/>
</dbReference>
<sequence>MLRNYLNIAVRNLRKDRTYSAINIAGLAVGMSACLLIALYVQQELNYDRFWANGERIYRINQINRFEEDRRAATVSIPAGPAIAQTVMGVEAMTRLFQRSGSMRVALPGKSPRLFQEQHVVFADSTFFNVFAVPLRLGNPKRTLTAPASVAISETAARRYFGNSNPIGQLIRYENKVDLTVAAVFADLPSTTDLKADFLVHFQTLFAVESEGAADFLRKDWLYNSAQAFVRLAPGYPVSQVEAQFPGVLRRSNDERVVRHVGLYLQPLHDVHLHSADLSGSTSSGSIRYVTLLSVIAGITLLIACFNFINLATAYSLRRAKEVGLRKTLGAVRSQLVGQFLGEALLMSSLAFGLASVLAVVLLPYLNQFTGQSFRNADFLRPDLLSIWIGLFLLTGLLAGTYPAFFASKFRPVLALKGQISERQLRGVGFRQVLVVAQFSVSMVLIVAAVIIFQQLTYLRNKPLGFRKEQVVTIPLFGSGASGNLPQGIDGPLRLRMNTFEEAVVQSSRVKGITALSGLPGSGYVRSLVVPEGKTEQSNVFAAWVSVDYDFLQTLGVPLLAGRDFSKQTGTDHLAAFILNESAAKSFGYANAAAAVGRPIQRGGEGGKKGLIIGVVKDFHFDPLEQPLEPLIIDIDVPRFTVFAVNVLPDRMPETIAHLKKQWETFFPERPFEYAFLDETLDNLYRIQEKQGQLLGLFAGLAMFISCLGLFGLVAYSTVQRIKEIGVRKVLGASVSGIVGLLSKDFLKLVLIAILIASPVAWWAMSQWLNDFAYRIDIAWWVFALAGLLGIGIALLTVSFQSVKAALMNPVKSLRTE</sequence>
<evidence type="ECO:0000259" key="7">
    <source>
        <dbReference type="Pfam" id="PF02687"/>
    </source>
</evidence>
<dbReference type="Proteomes" id="UP000283523">
    <property type="component" value="Unassembled WGS sequence"/>
</dbReference>
<comment type="caution">
    <text evidence="9">The sequence shown here is derived from an EMBL/GenBank/DDBJ whole genome shotgun (WGS) entry which is preliminary data.</text>
</comment>
<feature type="transmembrane region" description="Helical" evidence="6">
    <location>
        <begin position="694"/>
        <end position="719"/>
    </location>
</feature>
<keyword evidence="10" id="KW-1185">Reference proteome</keyword>
<dbReference type="InterPro" id="IPR003838">
    <property type="entry name" value="ABC3_permease_C"/>
</dbReference>
<dbReference type="AlphaFoldDB" id="A0A418LVI1"/>
<name>A0A418LVI1_9BACT</name>
<feature type="domain" description="ABC3 transporter permease C-terminal" evidence="7">
    <location>
        <begin position="295"/>
        <end position="410"/>
    </location>
</feature>
<protein>
    <recommendedName>
        <fullName evidence="11">ABC transporter permease</fullName>
    </recommendedName>
</protein>
<reference evidence="9 10" key="1">
    <citation type="submission" date="2018-08" db="EMBL/GenBank/DDBJ databases">
        <title>Fibrisoma montanum sp. nov., isolated from Danxia mountain soil.</title>
        <authorList>
            <person name="Huang Y."/>
        </authorList>
    </citation>
    <scope>NUCLEOTIDE SEQUENCE [LARGE SCALE GENOMIC DNA]</scope>
    <source>
        <strain evidence="9 10">HYT19</strain>
    </source>
</reference>
<gene>
    <name evidence="9" type="ORF">DYU11_32760</name>
</gene>
<organism evidence="9 10">
    <name type="scientific">Fibrisoma montanum</name>
    <dbReference type="NCBI Taxonomy" id="2305895"/>
    <lineage>
        <taxon>Bacteria</taxon>
        <taxon>Pseudomonadati</taxon>
        <taxon>Bacteroidota</taxon>
        <taxon>Cytophagia</taxon>
        <taxon>Cytophagales</taxon>
        <taxon>Spirosomataceae</taxon>
        <taxon>Fibrisoma</taxon>
    </lineage>
</organism>
<dbReference type="Pfam" id="PF02687">
    <property type="entry name" value="FtsX"/>
    <property type="match status" value="2"/>
</dbReference>
<dbReference type="RefSeq" id="WP_119671984.1">
    <property type="nucleotide sequence ID" value="NZ_QXED01000022.1"/>
</dbReference>
<dbReference type="OrthoDB" id="5933722at2"/>
<evidence type="ECO:0000256" key="2">
    <source>
        <dbReference type="ARBA" id="ARBA00022475"/>
    </source>
</evidence>
<feature type="transmembrane region" description="Helical" evidence="6">
    <location>
        <begin position="336"/>
        <end position="365"/>
    </location>
</feature>
<feature type="domain" description="MacB-like periplasmic core" evidence="8">
    <location>
        <begin position="20"/>
        <end position="245"/>
    </location>
</feature>
<keyword evidence="3 6" id="KW-0812">Transmembrane</keyword>
<feature type="transmembrane region" description="Helical" evidence="6">
    <location>
        <begin position="385"/>
        <end position="407"/>
    </location>
</feature>
<keyword evidence="2" id="KW-1003">Cell membrane</keyword>
<dbReference type="PANTHER" id="PTHR30572">
    <property type="entry name" value="MEMBRANE COMPONENT OF TRANSPORTER-RELATED"/>
    <property type="match status" value="1"/>
</dbReference>
<evidence type="ECO:0008006" key="11">
    <source>
        <dbReference type="Google" id="ProtNLM"/>
    </source>
</evidence>
<dbReference type="Pfam" id="PF12704">
    <property type="entry name" value="MacB_PCD"/>
    <property type="match status" value="1"/>
</dbReference>
<comment type="subcellular location">
    <subcellularLocation>
        <location evidence="1">Cell membrane</location>
        <topology evidence="1">Multi-pass membrane protein</topology>
    </subcellularLocation>
</comment>
<evidence type="ECO:0000256" key="5">
    <source>
        <dbReference type="ARBA" id="ARBA00023136"/>
    </source>
</evidence>
<feature type="transmembrane region" description="Helical" evidence="6">
    <location>
        <begin position="289"/>
        <end position="315"/>
    </location>
</feature>
<evidence type="ECO:0000256" key="4">
    <source>
        <dbReference type="ARBA" id="ARBA00022989"/>
    </source>
</evidence>
<dbReference type="GO" id="GO:0022857">
    <property type="term" value="F:transmembrane transporter activity"/>
    <property type="evidence" value="ECO:0007669"/>
    <property type="project" value="TreeGrafter"/>
</dbReference>
<feature type="transmembrane region" description="Helical" evidence="6">
    <location>
        <begin position="778"/>
        <end position="798"/>
    </location>
</feature>
<feature type="transmembrane region" description="Helical" evidence="6">
    <location>
        <begin position="746"/>
        <end position="766"/>
    </location>
</feature>
<feature type="transmembrane region" description="Helical" evidence="6">
    <location>
        <begin position="21"/>
        <end position="41"/>
    </location>
</feature>
<proteinExistence type="predicted"/>
<evidence type="ECO:0000313" key="9">
    <source>
        <dbReference type="EMBL" id="RIV17238.1"/>
    </source>
</evidence>
<feature type="transmembrane region" description="Helical" evidence="6">
    <location>
        <begin position="428"/>
        <end position="453"/>
    </location>
</feature>
<feature type="domain" description="ABC3 transporter permease C-terminal" evidence="7">
    <location>
        <begin position="697"/>
        <end position="810"/>
    </location>
</feature>
<dbReference type="GO" id="GO:0005886">
    <property type="term" value="C:plasma membrane"/>
    <property type="evidence" value="ECO:0007669"/>
    <property type="project" value="UniProtKB-SubCell"/>
</dbReference>
<evidence type="ECO:0000256" key="3">
    <source>
        <dbReference type="ARBA" id="ARBA00022692"/>
    </source>
</evidence>
<keyword evidence="4 6" id="KW-1133">Transmembrane helix</keyword>
<accession>A0A418LVI1</accession>
<dbReference type="InterPro" id="IPR050250">
    <property type="entry name" value="Macrolide_Exporter_MacB"/>
</dbReference>
<evidence type="ECO:0000313" key="10">
    <source>
        <dbReference type="Proteomes" id="UP000283523"/>
    </source>
</evidence>
<dbReference type="InterPro" id="IPR025857">
    <property type="entry name" value="MacB_PCD"/>
</dbReference>
<dbReference type="PANTHER" id="PTHR30572:SF18">
    <property type="entry name" value="ABC-TYPE MACROLIDE FAMILY EXPORT SYSTEM PERMEASE COMPONENT 2"/>
    <property type="match status" value="1"/>
</dbReference>
<evidence type="ECO:0000256" key="6">
    <source>
        <dbReference type="SAM" id="Phobius"/>
    </source>
</evidence>
<keyword evidence="5 6" id="KW-0472">Membrane</keyword>
<evidence type="ECO:0000256" key="1">
    <source>
        <dbReference type="ARBA" id="ARBA00004651"/>
    </source>
</evidence>